<dbReference type="Proteomes" id="UP000261540">
    <property type="component" value="Unplaced"/>
</dbReference>
<reference evidence="1" key="2">
    <citation type="submission" date="2025-09" db="UniProtKB">
        <authorList>
            <consortium name="Ensembl"/>
        </authorList>
    </citation>
    <scope>IDENTIFICATION</scope>
</reference>
<name>A0A3B3SNC1_9TELE</name>
<evidence type="ECO:0000313" key="2">
    <source>
        <dbReference type="Proteomes" id="UP000261540"/>
    </source>
</evidence>
<accession>A0A3B3SNC1</accession>
<protein>
    <submittedName>
        <fullName evidence="1">Uncharacterized protein</fullName>
    </submittedName>
</protein>
<dbReference type="Ensembl" id="ENSPKIT00000013108.1">
    <property type="protein sequence ID" value="ENSPKIP00000032249.1"/>
    <property type="gene ID" value="ENSPKIG00000012416.1"/>
</dbReference>
<proteinExistence type="predicted"/>
<keyword evidence="2" id="KW-1185">Reference proteome</keyword>
<evidence type="ECO:0000313" key="1">
    <source>
        <dbReference type="Ensembl" id="ENSPKIP00000032249.1"/>
    </source>
</evidence>
<reference evidence="1" key="1">
    <citation type="submission" date="2025-08" db="UniProtKB">
        <authorList>
            <consortium name="Ensembl"/>
        </authorList>
    </citation>
    <scope>IDENTIFICATION</scope>
</reference>
<sequence>TQELKTSYAAYMSPGLRPACIPSPCRGGGHLGMHSTAMKNKTADCWKKP</sequence>
<organism evidence="1 2">
    <name type="scientific">Paramormyrops kingsleyae</name>
    <dbReference type="NCBI Taxonomy" id="1676925"/>
    <lineage>
        <taxon>Eukaryota</taxon>
        <taxon>Metazoa</taxon>
        <taxon>Chordata</taxon>
        <taxon>Craniata</taxon>
        <taxon>Vertebrata</taxon>
        <taxon>Euteleostomi</taxon>
        <taxon>Actinopterygii</taxon>
        <taxon>Neopterygii</taxon>
        <taxon>Teleostei</taxon>
        <taxon>Osteoglossocephala</taxon>
        <taxon>Osteoglossomorpha</taxon>
        <taxon>Osteoglossiformes</taxon>
        <taxon>Mormyridae</taxon>
        <taxon>Paramormyrops</taxon>
    </lineage>
</organism>
<dbReference type="AlphaFoldDB" id="A0A3B3SNC1"/>